<dbReference type="GO" id="GO:0004594">
    <property type="term" value="F:pantothenate kinase activity"/>
    <property type="evidence" value="ECO:0007669"/>
    <property type="project" value="UniProtKB-EC"/>
</dbReference>
<evidence type="ECO:0000256" key="9">
    <source>
        <dbReference type="ARBA" id="ARBA00022741"/>
    </source>
</evidence>
<evidence type="ECO:0000256" key="12">
    <source>
        <dbReference type="ARBA" id="ARBA00022958"/>
    </source>
</evidence>
<keyword evidence="18" id="KW-1185">Reference proteome</keyword>
<feature type="active site" description="Proton acceptor" evidence="16">
    <location>
        <position position="109"/>
    </location>
</feature>
<protein>
    <recommendedName>
        <fullName evidence="15 16">Type III pantothenate kinase</fullName>
        <ecNumber evidence="6 16">2.7.1.33</ecNumber>
    </recommendedName>
    <alternativeName>
        <fullName evidence="16">PanK-III</fullName>
    </alternativeName>
    <alternativeName>
        <fullName evidence="16">Pantothenic acid kinase</fullName>
    </alternativeName>
</protein>
<evidence type="ECO:0000256" key="3">
    <source>
        <dbReference type="ARBA" id="ARBA00004496"/>
    </source>
</evidence>
<dbReference type="NCBIfam" id="NF009848">
    <property type="entry name" value="PRK13318.1-6"/>
    <property type="match status" value="1"/>
</dbReference>
<comment type="similarity">
    <text evidence="14 16">Belongs to the type III pantothenate kinase family.</text>
</comment>
<evidence type="ECO:0000256" key="7">
    <source>
        <dbReference type="ARBA" id="ARBA00022490"/>
    </source>
</evidence>
<dbReference type="EC" id="2.7.1.33" evidence="6 16"/>
<feature type="binding site" evidence="16">
    <location>
        <begin position="6"/>
        <end position="13"/>
    </location>
    <ligand>
        <name>ATP</name>
        <dbReference type="ChEBI" id="CHEBI:30616"/>
    </ligand>
</feature>
<dbReference type="CDD" id="cd24015">
    <property type="entry name" value="ASKHA_NBD_PanK-III"/>
    <property type="match status" value="1"/>
</dbReference>
<keyword evidence="13 16" id="KW-0173">Coenzyme A biosynthesis</keyword>
<reference evidence="17 18" key="1">
    <citation type="submission" date="2022-09" db="EMBL/GenBank/DDBJ databases">
        <authorList>
            <person name="Kop L."/>
        </authorList>
    </citation>
    <scope>NUCLEOTIDE SEQUENCE [LARGE SCALE GENOMIC DNA]</scope>
    <source>
        <strain evidence="17 18">347</strain>
    </source>
</reference>
<sequence>MLLAVDIGNTNIVFGLYDADCLRTHWRIRTERNRTVDEYWVLANEFILLNDITTGTIDDIVISCVVPPLIPVFEELSRKYFNTEPLVVGPGIKTGIPILYKNPAEVGADRIVNAVAGFEKYGGPLIIVDFGTAITFDVVSKKGEYLGGAIFPGLQISLEALYKSTAKLSPVDLVRPEKVIGKSTVESIQAGTIYGFVGMIENIVTKIQGELGQTAKVIGTGGLLKVIADQMPVIEVIDPFLTLEGLKILYDRNRQGK</sequence>
<feature type="binding site" evidence="16">
    <location>
        <position position="184"/>
    </location>
    <ligand>
        <name>substrate</name>
    </ligand>
</feature>
<organism evidence="17 18">
    <name type="scientific">Nitrospina watsonii</name>
    <dbReference type="NCBI Taxonomy" id="1323948"/>
    <lineage>
        <taxon>Bacteria</taxon>
        <taxon>Pseudomonadati</taxon>
        <taxon>Nitrospinota/Tectimicrobiota group</taxon>
        <taxon>Nitrospinota</taxon>
        <taxon>Nitrospinia</taxon>
        <taxon>Nitrospinales</taxon>
        <taxon>Nitrospinaceae</taxon>
        <taxon>Nitrospina</taxon>
    </lineage>
</organism>
<evidence type="ECO:0000256" key="6">
    <source>
        <dbReference type="ARBA" id="ARBA00012102"/>
    </source>
</evidence>
<keyword evidence="11 16" id="KW-0067">ATP-binding</keyword>
<keyword evidence="16" id="KW-0479">Metal-binding</keyword>
<evidence type="ECO:0000256" key="4">
    <source>
        <dbReference type="ARBA" id="ARBA00005225"/>
    </source>
</evidence>
<dbReference type="InterPro" id="IPR004619">
    <property type="entry name" value="Type_III_PanK"/>
</dbReference>
<comment type="catalytic activity">
    <reaction evidence="1 16">
        <text>(R)-pantothenate + ATP = (R)-4'-phosphopantothenate + ADP + H(+)</text>
        <dbReference type="Rhea" id="RHEA:16373"/>
        <dbReference type="ChEBI" id="CHEBI:10986"/>
        <dbReference type="ChEBI" id="CHEBI:15378"/>
        <dbReference type="ChEBI" id="CHEBI:29032"/>
        <dbReference type="ChEBI" id="CHEBI:30616"/>
        <dbReference type="ChEBI" id="CHEBI:456216"/>
        <dbReference type="EC" id="2.7.1.33"/>
    </reaction>
</comment>
<dbReference type="Pfam" id="PF03309">
    <property type="entry name" value="Pan_kinase"/>
    <property type="match status" value="1"/>
</dbReference>
<comment type="pathway">
    <text evidence="4 16">Cofactor biosynthesis; coenzyme A biosynthesis; CoA from (R)-pantothenate: step 1/5.</text>
</comment>
<dbReference type="Gene3D" id="3.30.420.40">
    <property type="match status" value="2"/>
</dbReference>
<evidence type="ECO:0000256" key="2">
    <source>
        <dbReference type="ARBA" id="ARBA00001958"/>
    </source>
</evidence>
<comment type="cofactor">
    <cofactor evidence="16">
        <name>NH4(+)</name>
        <dbReference type="ChEBI" id="CHEBI:28938"/>
    </cofactor>
    <cofactor evidence="16">
        <name>K(+)</name>
        <dbReference type="ChEBI" id="CHEBI:29103"/>
    </cofactor>
    <text evidence="16">A monovalent cation. Ammonium or potassium.</text>
</comment>
<dbReference type="Proteomes" id="UP001157733">
    <property type="component" value="Chromosome"/>
</dbReference>
<gene>
    <name evidence="16 17" type="primary">coaX</name>
    <name evidence="17" type="ORF">NSPWAT_0767</name>
</gene>
<keyword evidence="8 16" id="KW-0808">Transferase</keyword>
<keyword evidence="7 16" id="KW-0963">Cytoplasm</keyword>
<keyword evidence="9 16" id="KW-0547">Nucleotide-binding</keyword>
<evidence type="ECO:0000256" key="15">
    <source>
        <dbReference type="ARBA" id="ARBA00040883"/>
    </source>
</evidence>
<feature type="binding site" evidence="16">
    <location>
        <begin position="107"/>
        <end position="110"/>
    </location>
    <ligand>
        <name>substrate</name>
    </ligand>
</feature>
<comment type="function">
    <text evidence="16">Catalyzes the phosphorylation of pantothenate (Pan), the first step in CoA biosynthesis.</text>
</comment>
<proteinExistence type="inferred from homology"/>
<evidence type="ECO:0000256" key="16">
    <source>
        <dbReference type="HAMAP-Rule" id="MF_01274"/>
    </source>
</evidence>
<evidence type="ECO:0000256" key="14">
    <source>
        <dbReference type="ARBA" id="ARBA00038036"/>
    </source>
</evidence>
<dbReference type="PANTHER" id="PTHR34265:SF1">
    <property type="entry name" value="TYPE III PANTOTHENATE KINASE"/>
    <property type="match status" value="1"/>
</dbReference>
<comment type="subunit">
    <text evidence="5 16">Homodimer.</text>
</comment>
<comment type="cofactor">
    <cofactor evidence="2">
        <name>K(+)</name>
        <dbReference type="ChEBI" id="CHEBI:29103"/>
    </cofactor>
</comment>
<dbReference type="SUPFAM" id="SSF53067">
    <property type="entry name" value="Actin-like ATPase domain"/>
    <property type="match status" value="2"/>
</dbReference>
<name>A0ABM9HBU4_9BACT</name>
<keyword evidence="10 16" id="KW-0418">Kinase</keyword>
<keyword evidence="12 16" id="KW-0630">Potassium</keyword>
<dbReference type="PANTHER" id="PTHR34265">
    <property type="entry name" value="TYPE III PANTOTHENATE KINASE"/>
    <property type="match status" value="1"/>
</dbReference>
<evidence type="ECO:0000256" key="10">
    <source>
        <dbReference type="ARBA" id="ARBA00022777"/>
    </source>
</evidence>
<comment type="subcellular location">
    <subcellularLocation>
        <location evidence="3 16">Cytoplasm</location>
    </subcellularLocation>
</comment>
<evidence type="ECO:0000256" key="11">
    <source>
        <dbReference type="ARBA" id="ARBA00022840"/>
    </source>
</evidence>
<evidence type="ECO:0000256" key="13">
    <source>
        <dbReference type="ARBA" id="ARBA00022993"/>
    </source>
</evidence>
<dbReference type="RefSeq" id="WP_282010552.1">
    <property type="nucleotide sequence ID" value="NZ_OX336137.1"/>
</dbReference>
<feature type="binding site" evidence="16">
    <location>
        <position position="100"/>
    </location>
    <ligand>
        <name>substrate</name>
    </ligand>
</feature>
<dbReference type="NCBIfam" id="NF009855">
    <property type="entry name" value="PRK13321.1"/>
    <property type="match status" value="1"/>
</dbReference>
<evidence type="ECO:0000256" key="5">
    <source>
        <dbReference type="ARBA" id="ARBA00011738"/>
    </source>
</evidence>
<accession>A0ABM9HBU4</accession>
<evidence type="ECO:0000313" key="17">
    <source>
        <dbReference type="EMBL" id="CAI2717626.1"/>
    </source>
</evidence>
<feature type="binding site" evidence="16">
    <location>
        <position position="129"/>
    </location>
    <ligand>
        <name>K(+)</name>
        <dbReference type="ChEBI" id="CHEBI:29103"/>
    </ligand>
</feature>
<dbReference type="InterPro" id="IPR043129">
    <property type="entry name" value="ATPase_NBD"/>
</dbReference>
<dbReference type="NCBIfam" id="TIGR00671">
    <property type="entry name" value="baf"/>
    <property type="match status" value="1"/>
</dbReference>
<dbReference type="EMBL" id="OX336137">
    <property type="protein sequence ID" value="CAI2717626.1"/>
    <property type="molecule type" value="Genomic_DNA"/>
</dbReference>
<evidence type="ECO:0000256" key="8">
    <source>
        <dbReference type="ARBA" id="ARBA00022679"/>
    </source>
</evidence>
<evidence type="ECO:0000256" key="1">
    <source>
        <dbReference type="ARBA" id="ARBA00001206"/>
    </source>
</evidence>
<feature type="binding site" evidence="16">
    <location>
        <position position="132"/>
    </location>
    <ligand>
        <name>ATP</name>
        <dbReference type="ChEBI" id="CHEBI:30616"/>
    </ligand>
</feature>
<dbReference type="HAMAP" id="MF_01274">
    <property type="entry name" value="Pantothen_kinase_3"/>
    <property type="match status" value="1"/>
</dbReference>
<evidence type="ECO:0000313" key="18">
    <source>
        <dbReference type="Proteomes" id="UP001157733"/>
    </source>
</evidence>